<dbReference type="InterPro" id="IPR017972">
    <property type="entry name" value="Cyt_P450_CS"/>
</dbReference>
<keyword evidence="10" id="KW-0732">Signal</keyword>
<feature type="chain" id="PRO_5028836112" evidence="10">
    <location>
        <begin position="17"/>
        <end position="472"/>
    </location>
</feature>
<feature type="signal peptide" evidence="10">
    <location>
        <begin position="1"/>
        <end position="16"/>
    </location>
</feature>
<evidence type="ECO:0000256" key="5">
    <source>
        <dbReference type="ARBA" id="ARBA00023002"/>
    </source>
</evidence>
<evidence type="ECO:0000256" key="1">
    <source>
        <dbReference type="ARBA" id="ARBA00001971"/>
    </source>
</evidence>
<dbReference type="CDD" id="cd20628">
    <property type="entry name" value="CYP4"/>
    <property type="match status" value="1"/>
</dbReference>
<accession>A0A7F5RAQ0</accession>
<dbReference type="InterPro" id="IPR036396">
    <property type="entry name" value="Cyt_P450_sf"/>
</dbReference>
<dbReference type="PRINTS" id="PR00463">
    <property type="entry name" value="EP450I"/>
</dbReference>
<dbReference type="PANTHER" id="PTHR24291:SF177">
    <property type="entry name" value="CYTOCHROME P450 4AA1-RELATED"/>
    <property type="match status" value="1"/>
</dbReference>
<reference evidence="12" key="1">
    <citation type="submission" date="2025-08" db="UniProtKB">
        <authorList>
            <consortium name="RefSeq"/>
        </authorList>
    </citation>
    <scope>IDENTIFICATION</scope>
    <source>
        <tissue evidence="12">Entire body</tissue>
    </source>
</reference>
<dbReference type="FunCoup" id="A0A7F5RAQ0">
    <property type="interactions" value="21"/>
</dbReference>
<dbReference type="Gene3D" id="1.10.630.10">
    <property type="entry name" value="Cytochrome P450"/>
    <property type="match status" value="1"/>
</dbReference>
<name>A0A7F5RAQ0_AGRPL</name>
<comment type="similarity">
    <text evidence="2 9">Belongs to the cytochrome P450 family.</text>
</comment>
<evidence type="ECO:0000256" key="6">
    <source>
        <dbReference type="ARBA" id="ARBA00023004"/>
    </source>
</evidence>
<dbReference type="GO" id="GO:0004497">
    <property type="term" value="F:monooxygenase activity"/>
    <property type="evidence" value="ECO:0007669"/>
    <property type="project" value="UniProtKB-KW"/>
</dbReference>
<evidence type="ECO:0000256" key="8">
    <source>
        <dbReference type="PIRSR" id="PIRSR602401-1"/>
    </source>
</evidence>
<protein>
    <submittedName>
        <fullName evidence="12">Probable cytochrome P450 4aa1</fullName>
    </submittedName>
</protein>
<feature type="binding site" description="axial binding residue" evidence="8">
    <location>
        <position position="419"/>
    </location>
    <ligand>
        <name>heme</name>
        <dbReference type="ChEBI" id="CHEBI:30413"/>
    </ligand>
    <ligandPart>
        <name>Fe</name>
        <dbReference type="ChEBI" id="CHEBI:18248"/>
    </ligandPart>
</feature>
<dbReference type="InterPro" id="IPR001128">
    <property type="entry name" value="Cyt_P450"/>
</dbReference>
<dbReference type="OrthoDB" id="1470350at2759"/>
<evidence type="ECO:0000313" key="11">
    <source>
        <dbReference type="Proteomes" id="UP000192223"/>
    </source>
</evidence>
<evidence type="ECO:0000256" key="2">
    <source>
        <dbReference type="ARBA" id="ARBA00010617"/>
    </source>
</evidence>
<keyword evidence="6 8" id="KW-0408">Iron</keyword>
<dbReference type="Proteomes" id="UP000192223">
    <property type="component" value="Unplaced"/>
</dbReference>
<dbReference type="GO" id="GO:0020037">
    <property type="term" value="F:heme binding"/>
    <property type="evidence" value="ECO:0007669"/>
    <property type="project" value="InterPro"/>
</dbReference>
<evidence type="ECO:0000256" key="10">
    <source>
        <dbReference type="SAM" id="SignalP"/>
    </source>
</evidence>
<dbReference type="InParanoid" id="A0A7F5RAQ0"/>
<keyword evidence="5 9" id="KW-0560">Oxidoreductase</keyword>
<evidence type="ECO:0000256" key="4">
    <source>
        <dbReference type="ARBA" id="ARBA00022723"/>
    </source>
</evidence>
<evidence type="ECO:0000256" key="3">
    <source>
        <dbReference type="ARBA" id="ARBA00022617"/>
    </source>
</evidence>
<evidence type="ECO:0000256" key="7">
    <source>
        <dbReference type="ARBA" id="ARBA00023033"/>
    </source>
</evidence>
<keyword evidence="7 9" id="KW-0503">Monooxygenase</keyword>
<dbReference type="CTD" id="36752"/>
<dbReference type="RefSeq" id="XP_025833037.1">
    <property type="nucleotide sequence ID" value="XM_025977252.1"/>
</dbReference>
<evidence type="ECO:0000313" key="12">
    <source>
        <dbReference type="RefSeq" id="XP_025833037.1"/>
    </source>
</evidence>
<dbReference type="PROSITE" id="PS00086">
    <property type="entry name" value="CYTOCHROME_P450"/>
    <property type="match status" value="1"/>
</dbReference>
<gene>
    <name evidence="12" type="primary">LOC108741559</name>
</gene>
<comment type="cofactor">
    <cofactor evidence="1 8">
        <name>heme</name>
        <dbReference type="ChEBI" id="CHEBI:30413"/>
    </cofactor>
</comment>
<dbReference type="AlphaFoldDB" id="A0A7F5RAQ0"/>
<organism evidence="11 12">
    <name type="scientific">Agrilus planipennis</name>
    <name type="common">Emerald ash borer</name>
    <name type="synonym">Agrilus marcopoli</name>
    <dbReference type="NCBI Taxonomy" id="224129"/>
    <lineage>
        <taxon>Eukaryota</taxon>
        <taxon>Metazoa</taxon>
        <taxon>Ecdysozoa</taxon>
        <taxon>Arthropoda</taxon>
        <taxon>Hexapoda</taxon>
        <taxon>Insecta</taxon>
        <taxon>Pterygota</taxon>
        <taxon>Neoptera</taxon>
        <taxon>Endopterygota</taxon>
        <taxon>Coleoptera</taxon>
        <taxon>Polyphaga</taxon>
        <taxon>Elateriformia</taxon>
        <taxon>Buprestoidea</taxon>
        <taxon>Buprestidae</taxon>
        <taxon>Agrilinae</taxon>
        <taxon>Agrilus</taxon>
    </lineage>
</organism>
<dbReference type="GeneID" id="108741559"/>
<dbReference type="PANTHER" id="PTHR24291">
    <property type="entry name" value="CYTOCHROME P450 FAMILY 4"/>
    <property type="match status" value="1"/>
</dbReference>
<sequence>MVIVLFVLLLYKELLAYFQTALLAFKVKGPKPLPFVGNALLINDSKKLEKIGSDCYEEYGPVFRAWISFIPTIFIYQPDHLQAVLGSSKQTDKNFLYSYMHNFIGEGLITNNGYKWLTHRKYIQSYFNINYLDRCVKTFSKHSKMLIKKLDNSDGLIKITNFVNDSVLNVLHEIVFGLQAEDEELKTKSPFRKGKLLVHERLTKPWMLFEFLYRLTSYGDMEITQKSKLQNFTKQVLENKKANRKVNREHSLLDIFIKISETHFDFTEEDIINEACTFMLAGQDSVSSAISFTLYFLAKYTEYQDRAREEVDEILDSCENNPKVSDLNDMKYLGCCIKEALRLCPSVPIIARKLSEKLVLDDITLPSGCNVFIAPYITHRLKHLYPNPEEYNPERFFSENGKSRHPYSFIPFSAGPRNCLGYKFAMLEMKTIISYLLRNYCIHLDQRSDKLNVLYRITLRAKGGIWIKLEKR</sequence>
<dbReference type="InterPro" id="IPR002401">
    <property type="entry name" value="Cyt_P450_E_grp-I"/>
</dbReference>
<dbReference type="KEGG" id="apln:108741559"/>
<dbReference type="GO" id="GO:0016705">
    <property type="term" value="F:oxidoreductase activity, acting on paired donors, with incorporation or reduction of molecular oxygen"/>
    <property type="evidence" value="ECO:0007669"/>
    <property type="project" value="InterPro"/>
</dbReference>
<dbReference type="InterPro" id="IPR050196">
    <property type="entry name" value="Cytochrome_P450_Monoox"/>
</dbReference>
<dbReference type="SUPFAM" id="SSF48264">
    <property type="entry name" value="Cytochrome P450"/>
    <property type="match status" value="1"/>
</dbReference>
<dbReference type="Pfam" id="PF00067">
    <property type="entry name" value="p450"/>
    <property type="match status" value="1"/>
</dbReference>
<keyword evidence="4 8" id="KW-0479">Metal-binding</keyword>
<dbReference type="GO" id="GO:0005506">
    <property type="term" value="F:iron ion binding"/>
    <property type="evidence" value="ECO:0007669"/>
    <property type="project" value="InterPro"/>
</dbReference>
<proteinExistence type="inferred from homology"/>
<dbReference type="PRINTS" id="PR00385">
    <property type="entry name" value="P450"/>
</dbReference>
<evidence type="ECO:0000256" key="9">
    <source>
        <dbReference type="RuleBase" id="RU000461"/>
    </source>
</evidence>
<keyword evidence="11" id="KW-1185">Reference proteome</keyword>
<keyword evidence="3 8" id="KW-0349">Heme</keyword>